<dbReference type="STRING" id="655827.E9EGM8"/>
<dbReference type="PROSITE" id="PS50011">
    <property type="entry name" value="PROTEIN_KINASE_DOM"/>
    <property type="match status" value="1"/>
</dbReference>
<name>E9EGM8_METAQ</name>
<evidence type="ECO:0000256" key="1">
    <source>
        <dbReference type="SAM" id="MobiDB-lite"/>
    </source>
</evidence>
<feature type="compositionally biased region" description="Basic and acidic residues" evidence="1">
    <location>
        <begin position="60"/>
        <end position="70"/>
    </location>
</feature>
<proteinExistence type="predicted"/>
<dbReference type="EMBL" id="GL698598">
    <property type="protein sequence ID" value="EFY84916.1"/>
    <property type="molecule type" value="Genomic_DNA"/>
</dbReference>
<evidence type="ECO:0000313" key="4">
    <source>
        <dbReference type="Proteomes" id="UP000002499"/>
    </source>
</evidence>
<accession>E9EGM8</accession>
<keyword evidence="4" id="KW-1185">Reference proteome</keyword>
<gene>
    <name evidence="3" type="ORF">MAC_09026</name>
</gene>
<evidence type="ECO:0000259" key="2">
    <source>
        <dbReference type="PROSITE" id="PS50011"/>
    </source>
</evidence>
<evidence type="ECO:0000313" key="3">
    <source>
        <dbReference type="EMBL" id="EFY84916.1"/>
    </source>
</evidence>
<reference evidence="3 4" key="1">
    <citation type="journal article" date="2011" name="PLoS Genet.">
        <title>Genome sequencing and comparative transcriptomics of the model entomopathogenic fungi Metarhizium anisopliae and M. acridum.</title>
        <authorList>
            <person name="Gao Q."/>
            <person name="Jin K."/>
            <person name="Ying S.H."/>
            <person name="Zhang Y."/>
            <person name="Xiao G."/>
            <person name="Shang Y."/>
            <person name="Duan Z."/>
            <person name="Hu X."/>
            <person name="Xie X.Q."/>
            <person name="Zhou G."/>
            <person name="Peng G."/>
            <person name="Luo Z."/>
            <person name="Huang W."/>
            <person name="Wang B."/>
            <person name="Fang W."/>
            <person name="Wang S."/>
            <person name="Zhong Y."/>
            <person name="Ma L.J."/>
            <person name="St Leger R.J."/>
            <person name="Zhao G.P."/>
            <person name="Pei Y."/>
            <person name="Feng M.G."/>
            <person name="Xia Y."/>
            <person name="Wang C."/>
        </authorList>
    </citation>
    <scope>NUCLEOTIDE SEQUENCE [LARGE SCALE GENOMIC DNA]</scope>
    <source>
        <strain evidence="3 4">CQMa 102</strain>
    </source>
</reference>
<dbReference type="AlphaFoldDB" id="E9EGM8"/>
<sequence>MHKLRVLYRDAEPRNILYNTTSRELMVVDFKRAEFHGRRPLGLIGPNQSRKRKRGVVQKQKKDDFARELESATTGASSCVANLPSPSEITSQL</sequence>
<protein>
    <recommendedName>
        <fullName evidence="2">Protein kinase domain-containing protein</fullName>
    </recommendedName>
</protein>
<dbReference type="OrthoDB" id="2156052at2759"/>
<dbReference type="InterPro" id="IPR011009">
    <property type="entry name" value="Kinase-like_dom_sf"/>
</dbReference>
<dbReference type="GO" id="GO:0004672">
    <property type="term" value="F:protein kinase activity"/>
    <property type="evidence" value="ECO:0007669"/>
    <property type="project" value="InterPro"/>
</dbReference>
<dbReference type="InterPro" id="IPR000719">
    <property type="entry name" value="Prot_kinase_dom"/>
</dbReference>
<dbReference type="InParanoid" id="E9EGM8"/>
<feature type="domain" description="Protein kinase" evidence="2">
    <location>
        <begin position="1"/>
        <end position="93"/>
    </location>
</feature>
<dbReference type="Proteomes" id="UP000002499">
    <property type="component" value="Unassembled WGS sequence"/>
</dbReference>
<feature type="compositionally biased region" description="Polar residues" evidence="1">
    <location>
        <begin position="71"/>
        <end position="93"/>
    </location>
</feature>
<dbReference type="Gene3D" id="1.10.510.10">
    <property type="entry name" value="Transferase(Phosphotransferase) domain 1"/>
    <property type="match status" value="1"/>
</dbReference>
<dbReference type="SUPFAM" id="SSF56112">
    <property type="entry name" value="Protein kinase-like (PK-like)"/>
    <property type="match status" value="1"/>
</dbReference>
<feature type="region of interest" description="Disordered" evidence="1">
    <location>
        <begin position="40"/>
        <end position="93"/>
    </location>
</feature>
<organism evidence="4">
    <name type="scientific">Metarhizium acridum (strain CQMa 102)</name>
    <dbReference type="NCBI Taxonomy" id="655827"/>
    <lineage>
        <taxon>Eukaryota</taxon>
        <taxon>Fungi</taxon>
        <taxon>Dikarya</taxon>
        <taxon>Ascomycota</taxon>
        <taxon>Pezizomycotina</taxon>
        <taxon>Sordariomycetes</taxon>
        <taxon>Hypocreomycetidae</taxon>
        <taxon>Hypocreales</taxon>
        <taxon>Clavicipitaceae</taxon>
        <taxon>Metarhizium</taxon>
    </lineage>
</organism>
<dbReference type="GO" id="GO:0005524">
    <property type="term" value="F:ATP binding"/>
    <property type="evidence" value="ECO:0007669"/>
    <property type="project" value="InterPro"/>
</dbReference>
<dbReference type="HOGENOM" id="CLU_2400142_0_0_1"/>